<evidence type="ECO:0000259" key="2">
    <source>
        <dbReference type="Pfam" id="PF01370"/>
    </source>
</evidence>
<organism evidence="3 4">
    <name type="scientific">Microbacterium oxydans</name>
    <dbReference type="NCBI Taxonomy" id="82380"/>
    <lineage>
        <taxon>Bacteria</taxon>
        <taxon>Bacillati</taxon>
        <taxon>Actinomycetota</taxon>
        <taxon>Actinomycetes</taxon>
        <taxon>Micrococcales</taxon>
        <taxon>Microbacteriaceae</taxon>
        <taxon>Microbacterium</taxon>
    </lineage>
</organism>
<dbReference type="OrthoDB" id="8770295at2"/>
<dbReference type="InterPro" id="IPR001509">
    <property type="entry name" value="Epimerase_deHydtase"/>
</dbReference>
<dbReference type="RefSeq" id="WP_045277951.1">
    <property type="nucleotide sequence ID" value="NZ_JYIW01000017.1"/>
</dbReference>
<dbReference type="GO" id="GO:0016491">
    <property type="term" value="F:oxidoreductase activity"/>
    <property type="evidence" value="ECO:0007669"/>
    <property type="project" value="UniProtKB-KW"/>
</dbReference>
<dbReference type="EC" id="1.1.1.339" evidence="3"/>
<dbReference type="PATRIC" id="fig|82380.11.peg.524"/>
<feature type="domain" description="NAD-dependent epimerase/dehydratase" evidence="2">
    <location>
        <begin position="8"/>
        <end position="174"/>
    </location>
</feature>
<comment type="similarity">
    <text evidence="1">Belongs to the NAD(P)-dependent epimerase/dehydratase family.</text>
</comment>
<proteinExistence type="inferred from homology"/>
<dbReference type="InterPro" id="IPR036291">
    <property type="entry name" value="NAD(P)-bd_dom_sf"/>
</dbReference>
<dbReference type="Proteomes" id="UP000033640">
    <property type="component" value="Unassembled WGS sequence"/>
</dbReference>
<sequence length="292" mass="31636">MTNTPRTVLVTGADGRIGRATVARLRADGWRVVALAPRFRALTADDAELRVGDATNEADVAAALDGVDALVHLAAVPHWEHGTPYEVYTTNVVSTFNVLVQAAQRGIRRAVIASSIQATGVPGNHHDVLPAYYPIDESLPTVHDEWYSLSKYSDELTARMVASHWGMSIVALRFPWVDDADALRVVGEEWTRDPVQGVKLGWSYLDVRDAATAVARSLEADIDGAVVVQLAAPQTLVPFDTEELLEAYAPGIPRQRVFPGRAVPVSTDRARHLLGFVAEHEIEPVPVVEAAG</sequence>
<gene>
    <name evidence="3" type="primary">tll</name>
    <name evidence="3" type="ORF">RS83_00508</name>
</gene>
<evidence type="ECO:0000256" key="1">
    <source>
        <dbReference type="ARBA" id="ARBA00007637"/>
    </source>
</evidence>
<comment type="caution">
    <text evidence="3">The sequence shown here is derived from an EMBL/GenBank/DDBJ whole genome shotgun (WGS) entry which is preliminary data.</text>
</comment>
<dbReference type="AlphaFoldDB" id="A0A0F0LCW5"/>
<dbReference type="Pfam" id="PF01370">
    <property type="entry name" value="Epimerase"/>
    <property type="match status" value="1"/>
</dbReference>
<dbReference type="PANTHER" id="PTHR43000">
    <property type="entry name" value="DTDP-D-GLUCOSE 4,6-DEHYDRATASE-RELATED"/>
    <property type="match status" value="1"/>
</dbReference>
<keyword evidence="3" id="KW-0560">Oxidoreductase</keyword>
<reference evidence="3 4" key="1">
    <citation type="submission" date="2015-02" db="EMBL/GenBank/DDBJ databases">
        <title>Draft genome sequences of ten Microbacterium spp. with emphasis on heavy metal contaminated environments.</title>
        <authorList>
            <person name="Corretto E."/>
        </authorList>
    </citation>
    <scope>NUCLEOTIDE SEQUENCE [LARGE SCALE GENOMIC DNA]</scope>
    <source>
        <strain evidence="3 4">BEL4b</strain>
    </source>
</reference>
<protein>
    <submittedName>
        <fullName evidence="3">dTDP-6-deoxy-L-talose 4-dehydrogenase (NAD(+))</fullName>
        <ecNumber evidence="3">1.1.1.339</ecNumber>
    </submittedName>
</protein>
<evidence type="ECO:0000313" key="4">
    <source>
        <dbReference type="Proteomes" id="UP000033640"/>
    </source>
</evidence>
<evidence type="ECO:0000313" key="3">
    <source>
        <dbReference type="EMBL" id="KJL31057.1"/>
    </source>
</evidence>
<accession>A0A0F0LCW5</accession>
<dbReference type="SUPFAM" id="SSF51735">
    <property type="entry name" value="NAD(P)-binding Rossmann-fold domains"/>
    <property type="match status" value="1"/>
</dbReference>
<dbReference type="Gene3D" id="3.40.50.720">
    <property type="entry name" value="NAD(P)-binding Rossmann-like Domain"/>
    <property type="match status" value="1"/>
</dbReference>
<name>A0A0F0LCW5_9MICO</name>
<dbReference type="EMBL" id="JYIW01000017">
    <property type="protein sequence ID" value="KJL31057.1"/>
    <property type="molecule type" value="Genomic_DNA"/>
</dbReference>